<organism evidence="1 2">
    <name type="scientific">Pleurotus cornucopiae</name>
    <name type="common">Cornucopia mushroom</name>
    <dbReference type="NCBI Taxonomy" id="5321"/>
    <lineage>
        <taxon>Eukaryota</taxon>
        <taxon>Fungi</taxon>
        <taxon>Dikarya</taxon>
        <taxon>Basidiomycota</taxon>
        <taxon>Agaricomycotina</taxon>
        <taxon>Agaricomycetes</taxon>
        <taxon>Agaricomycetidae</taxon>
        <taxon>Agaricales</taxon>
        <taxon>Pleurotineae</taxon>
        <taxon>Pleurotaceae</taxon>
        <taxon>Pleurotus</taxon>
    </lineage>
</organism>
<dbReference type="Proteomes" id="UP000824881">
    <property type="component" value="Unassembled WGS sequence"/>
</dbReference>
<reference evidence="1 2" key="1">
    <citation type="journal article" date="2021" name="Appl. Environ. Microbiol.">
        <title>Genetic linkage and physical mapping for an oyster mushroom Pleurotus cornucopiae and QTL analysis for the trait cap color.</title>
        <authorList>
            <person name="Zhang Y."/>
            <person name="Gao W."/>
            <person name="Sonnenberg A."/>
            <person name="Chen Q."/>
            <person name="Zhang J."/>
            <person name="Huang C."/>
        </authorList>
    </citation>
    <scope>NUCLEOTIDE SEQUENCE [LARGE SCALE GENOMIC DNA]</scope>
    <source>
        <strain evidence="1">CCMSSC00406</strain>
    </source>
</reference>
<accession>A0ACB7J7V4</accession>
<gene>
    <name evidence="1" type="ORF">CCMSSC00406_0008728</name>
</gene>
<proteinExistence type="predicted"/>
<comment type="caution">
    <text evidence="1">The sequence shown here is derived from an EMBL/GenBank/DDBJ whole genome shotgun (WGS) entry which is preliminary data.</text>
</comment>
<name>A0ACB7J7V4_PLECO</name>
<protein>
    <submittedName>
        <fullName evidence="1">Uncharacterized protein</fullName>
    </submittedName>
</protein>
<keyword evidence="2" id="KW-1185">Reference proteome</keyword>
<evidence type="ECO:0000313" key="2">
    <source>
        <dbReference type="Proteomes" id="UP000824881"/>
    </source>
</evidence>
<sequence>MQLLVYAIGALALCILALWRHGRLSYPHSLSILGFLCGVPNYFKLSGVPPPKPLSHFDIDKAKPRPYRPFRWEYHQTMALKKMEPDWWIELESTYRERLAQRKALYAEHGKKVLNYLPGSESACTELMHMVIQFICTRYPKQFQFDPFSGHFVNKILGVEVNTKEIAPLVFLLEHVPEDFLLTAEDEKTGLYHMRAGIACSAVGWNVDEKIGKPMHEIHRVVPDYDKMKLSIDRFFSKMPADKPIQRGSWGLEVGQPLFCQPDDPHFALRNTQSAGLRVEDIHLRVDWQTLRRLPQSKYIVFNFKALFTPITQFRTEPYIPRLVAKVIREGKRSILDYKGTDHVKHKALPALDEWAREQEEKGWVPKDWKERTLNEDPFFPGWEATV</sequence>
<evidence type="ECO:0000313" key="1">
    <source>
        <dbReference type="EMBL" id="KAG9226066.1"/>
    </source>
</evidence>
<dbReference type="EMBL" id="WQMT02000002">
    <property type="protein sequence ID" value="KAG9226066.1"/>
    <property type="molecule type" value="Genomic_DNA"/>
</dbReference>